<reference evidence="2" key="1">
    <citation type="journal article" date="2014" name="Int. J. Syst. Evol. Microbiol.">
        <title>Complete genome of a new Firmicutes species belonging to the dominant human colonic microbiota ('Ruminococcus bicirculans') reveals two chromosomes and a selective capacity to utilize plant glucans.</title>
        <authorList>
            <consortium name="NISC Comparative Sequencing Program"/>
            <person name="Wegmann U."/>
            <person name="Louis P."/>
            <person name="Goesmann A."/>
            <person name="Henrissat B."/>
            <person name="Duncan S.H."/>
            <person name="Flint H.J."/>
        </authorList>
    </citation>
    <scope>NUCLEOTIDE SEQUENCE</scope>
    <source>
        <strain evidence="2">CECT 7703</strain>
    </source>
</reference>
<dbReference type="Pfam" id="PF06527">
    <property type="entry name" value="TniQ"/>
    <property type="match status" value="1"/>
</dbReference>
<evidence type="ECO:0000313" key="2">
    <source>
        <dbReference type="EMBL" id="MDN3578278.1"/>
    </source>
</evidence>
<gene>
    <name evidence="2" type="ORF">QWZ03_16030</name>
</gene>
<name>A0ABT8B9P5_9NEIS</name>
<evidence type="ECO:0000259" key="1">
    <source>
        <dbReference type="Pfam" id="PF06527"/>
    </source>
</evidence>
<dbReference type="EMBL" id="JAUFPU010000018">
    <property type="protein sequence ID" value="MDN3578278.1"/>
    <property type="molecule type" value="Genomic_DNA"/>
</dbReference>
<feature type="domain" description="TniQ" evidence="1">
    <location>
        <begin position="9"/>
        <end position="147"/>
    </location>
</feature>
<sequence>MLSPQANLPAPMPDELAAGLAGRLARLNGSVSTKQLLSLLKLTRPSDGRVPAIWVLANTLSLDPEAFAAEHTMLPLRYPISAYVGVPEEAQASKQRAFAAGLTTGRTRILFCTECAREDERLTGFSHWRRRHQIEGLDWCEIHRRPLQDVDLSATDKQPHVLIDAKATGVIDKVELDFEQESQTLHQLHRIQFAWLSSPEPIALQAWSDVIARRCEALGLRRGEVGKRNTASDLIRDRLPASWLRRHMPAVLDKKPSQYLRKIDGACIDKHVAYPSLACAALLASLFDTADDALEQLRNADTAKRHAGSSRSDLEGAAERHALGAFLNGLGLHDACVMHDADVSVLEAHLRVACGRGEAIAAGPVLAATD</sequence>
<keyword evidence="3" id="KW-1185">Reference proteome</keyword>
<proteinExistence type="predicted"/>
<dbReference type="Proteomes" id="UP001180081">
    <property type="component" value="Unassembled WGS sequence"/>
</dbReference>
<organism evidence="2 3">
    <name type="scientific">Chitinimonas viridis</name>
    <dbReference type="NCBI Taxonomy" id="664880"/>
    <lineage>
        <taxon>Bacteria</taxon>
        <taxon>Pseudomonadati</taxon>
        <taxon>Pseudomonadota</taxon>
        <taxon>Betaproteobacteria</taxon>
        <taxon>Neisseriales</taxon>
        <taxon>Chitinibacteraceae</taxon>
        <taxon>Chitinimonas</taxon>
    </lineage>
</organism>
<protein>
    <submittedName>
        <fullName evidence="2">TniQ family protein</fullName>
    </submittedName>
</protein>
<dbReference type="InterPro" id="IPR009492">
    <property type="entry name" value="TniQ"/>
</dbReference>
<accession>A0ABT8B9P5</accession>
<evidence type="ECO:0000313" key="3">
    <source>
        <dbReference type="Proteomes" id="UP001180081"/>
    </source>
</evidence>
<reference evidence="2" key="2">
    <citation type="submission" date="2023-06" db="EMBL/GenBank/DDBJ databases">
        <authorList>
            <person name="Lucena T."/>
            <person name="Sun Q."/>
        </authorList>
    </citation>
    <scope>NUCLEOTIDE SEQUENCE</scope>
    <source>
        <strain evidence="2">CECT 7703</strain>
    </source>
</reference>
<comment type="caution">
    <text evidence="2">The sequence shown here is derived from an EMBL/GenBank/DDBJ whole genome shotgun (WGS) entry which is preliminary data.</text>
</comment>